<evidence type="ECO:0000256" key="3">
    <source>
        <dbReference type="ARBA" id="ARBA00022989"/>
    </source>
</evidence>
<feature type="transmembrane region" description="Helical" evidence="5">
    <location>
        <begin position="65"/>
        <end position="84"/>
    </location>
</feature>
<keyword evidence="8" id="KW-1185">Reference proteome</keyword>
<dbReference type="EMBL" id="CP011387">
    <property type="protein sequence ID" value="ANE44947.1"/>
    <property type="molecule type" value="Genomic_DNA"/>
</dbReference>
<comment type="subcellular location">
    <subcellularLocation>
        <location evidence="1">Membrane</location>
        <topology evidence="1">Multi-pass membrane protein</topology>
    </subcellularLocation>
</comment>
<dbReference type="Pfam" id="PF05154">
    <property type="entry name" value="TM2"/>
    <property type="match status" value="1"/>
</dbReference>
<keyword evidence="4 5" id="KW-0472">Membrane</keyword>
<reference evidence="7 8" key="1">
    <citation type="submission" date="2015-01" db="EMBL/GenBank/DDBJ databases">
        <title>Deinococcus puniceus/DY1/ whole genome sequencing.</title>
        <authorList>
            <person name="Kim M.K."/>
            <person name="Srinivasan S."/>
            <person name="Lee J.-J."/>
        </authorList>
    </citation>
    <scope>NUCLEOTIDE SEQUENCE [LARGE SCALE GENOMIC DNA]</scope>
    <source>
        <strain evidence="7 8">DY1</strain>
    </source>
</reference>
<dbReference type="Proteomes" id="UP000077363">
    <property type="component" value="Chromosome"/>
</dbReference>
<proteinExistence type="predicted"/>
<dbReference type="KEGG" id="dpu:SU48_10935"/>
<accession>A0A172TDF8</accession>
<evidence type="ECO:0000313" key="7">
    <source>
        <dbReference type="EMBL" id="ANE44947.1"/>
    </source>
</evidence>
<protein>
    <recommendedName>
        <fullName evidence="6">TM2 domain-containing protein</fullName>
    </recommendedName>
</protein>
<feature type="transmembrane region" description="Helical" evidence="5">
    <location>
        <begin position="40"/>
        <end position="59"/>
    </location>
</feature>
<evidence type="ECO:0000256" key="4">
    <source>
        <dbReference type="ARBA" id="ARBA00023136"/>
    </source>
</evidence>
<evidence type="ECO:0000259" key="6">
    <source>
        <dbReference type="Pfam" id="PF05154"/>
    </source>
</evidence>
<dbReference type="InterPro" id="IPR007829">
    <property type="entry name" value="TM2"/>
</dbReference>
<gene>
    <name evidence="7" type="ORF">SU48_10935</name>
</gene>
<keyword evidence="2 5" id="KW-0812">Transmembrane</keyword>
<sequence>MNQLASADASTKKLIAGLLAIFLGSLGIHKFYLGITKPGILMLALTLGGYLMFGLLWWIGIGFLFLLLPFVMSIVGLIEGILYLTKSDADFDAKYVRGKQEWL</sequence>
<feature type="domain" description="TM2" evidence="6">
    <location>
        <begin position="11"/>
        <end position="60"/>
    </location>
</feature>
<evidence type="ECO:0000313" key="8">
    <source>
        <dbReference type="Proteomes" id="UP000077363"/>
    </source>
</evidence>
<dbReference type="STRING" id="1182568.SU48_10935"/>
<keyword evidence="3 5" id="KW-1133">Transmembrane helix</keyword>
<name>A0A172TDF8_9DEIO</name>
<dbReference type="GO" id="GO:0016020">
    <property type="term" value="C:membrane"/>
    <property type="evidence" value="ECO:0007669"/>
    <property type="project" value="UniProtKB-SubCell"/>
</dbReference>
<organism evidence="7 8">
    <name type="scientific">Deinococcus puniceus</name>
    <dbReference type="NCBI Taxonomy" id="1182568"/>
    <lineage>
        <taxon>Bacteria</taxon>
        <taxon>Thermotogati</taxon>
        <taxon>Deinococcota</taxon>
        <taxon>Deinococci</taxon>
        <taxon>Deinococcales</taxon>
        <taxon>Deinococcaceae</taxon>
        <taxon>Deinococcus</taxon>
    </lineage>
</organism>
<dbReference type="AlphaFoldDB" id="A0A172TDF8"/>
<dbReference type="PATRIC" id="fig|1182568.3.peg.2269"/>
<evidence type="ECO:0000256" key="5">
    <source>
        <dbReference type="SAM" id="Phobius"/>
    </source>
</evidence>
<evidence type="ECO:0000256" key="2">
    <source>
        <dbReference type="ARBA" id="ARBA00022692"/>
    </source>
</evidence>
<evidence type="ECO:0000256" key="1">
    <source>
        <dbReference type="ARBA" id="ARBA00004141"/>
    </source>
</evidence>
<feature type="transmembrane region" description="Helical" evidence="5">
    <location>
        <begin position="14"/>
        <end position="33"/>
    </location>
</feature>